<reference evidence="4" key="2">
    <citation type="submission" date="2020-09" db="EMBL/GenBank/DDBJ databases">
        <authorList>
            <person name="Sun Q."/>
            <person name="Ohkuma M."/>
        </authorList>
    </citation>
    <scope>NUCLEOTIDE SEQUENCE</scope>
    <source>
        <strain evidence="4">JCM 4988</strain>
    </source>
</reference>
<dbReference type="AlphaFoldDB" id="A0A918QHR3"/>
<dbReference type="Proteomes" id="UP000630936">
    <property type="component" value="Unassembled WGS sequence"/>
</dbReference>
<dbReference type="CDD" id="cd08899">
    <property type="entry name" value="SRPBCC_CalC_Aha1-like_6"/>
    <property type="match status" value="1"/>
</dbReference>
<accession>A0A918QHR3</accession>
<dbReference type="RefSeq" id="WP_190125332.1">
    <property type="nucleotide sequence ID" value="NZ_BMWG01000018.1"/>
</dbReference>
<feature type="region of interest" description="Disordered" evidence="2">
    <location>
        <begin position="59"/>
        <end position="78"/>
    </location>
</feature>
<dbReference type="Pfam" id="PF08327">
    <property type="entry name" value="AHSA1"/>
    <property type="match status" value="1"/>
</dbReference>
<feature type="domain" description="Activator of Hsp90 ATPase homologue 1/2-like C-terminal" evidence="3">
    <location>
        <begin position="27"/>
        <end position="137"/>
    </location>
</feature>
<dbReference type="EMBL" id="BMWG01000018">
    <property type="protein sequence ID" value="GGZ48558.1"/>
    <property type="molecule type" value="Genomic_DNA"/>
</dbReference>
<proteinExistence type="inferred from homology"/>
<reference evidence="4" key="1">
    <citation type="journal article" date="2014" name="Int. J. Syst. Evol. Microbiol.">
        <title>Complete genome sequence of Corynebacterium casei LMG S-19264T (=DSM 44701T), isolated from a smear-ripened cheese.</title>
        <authorList>
            <consortium name="US DOE Joint Genome Institute (JGI-PGF)"/>
            <person name="Walter F."/>
            <person name="Albersmeier A."/>
            <person name="Kalinowski J."/>
            <person name="Ruckert C."/>
        </authorList>
    </citation>
    <scope>NUCLEOTIDE SEQUENCE</scope>
    <source>
        <strain evidence="4">JCM 4988</strain>
    </source>
</reference>
<evidence type="ECO:0000259" key="3">
    <source>
        <dbReference type="Pfam" id="PF08327"/>
    </source>
</evidence>
<evidence type="ECO:0000256" key="1">
    <source>
        <dbReference type="ARBA" id="ARBA00006817"/>
    </source>
</evidence>
<dbReference type="SUPFAM" id="SSF55961">
    <property type="entry name" value="Bet v1-like"/>
    <property type="match status" value="2"/>
</dbReference>
<organism evidence="4 5">
    <name type="scientific">Streptomyces inusitatus</name>
    <dbReference type="NCBI Taxonomy" id="68221"/>
    <lineage>
        <taxon>Bacteria</taxon>
        <taxon>Bacillati</taxon>
        <taxon>Actinomycetota</taxon>
        <taxon>Actinomycetes</taxon>
        <taxon>Kitasatosporales</taxon>
        <taxon>Streptomycetaceae</taxon>
        <taxon>Streptomyces</taxon>
    </lineage>
</organism>
<comment type="similarity">
    <text evidence="1">Belongs to the AHA1 family.</text>
</comment>
<feature type="compositionally biased region" description="Basic and acidic residues" evidence="2">
    <location>
        <begin position="13"/>
        <end position="25"/>
    </location>
</feature>
<evidence type="ECO:0000313" key="5">
    <source>
        <dbReference type="Proteomes" id="UP000630936"/>
    </source>
</evidence>
<comment type="caution">
    <text evidence="4">The sequence shown here is derived from an EMBL/GenBank/DDBJ whole genome shotgun (WGS) entry which is preliminary data.</text>
</comment>
<feature type="region of interest" description="Disordered" evidence="2">
    <location>
        <begin position="1"/>
        <end position="28"/>
    </location>
</feature>
<keyword evidence="5" id="KW-1185">Reference proteome</keyword>
<dbReference type="Gene3D" id="3.30.530.20">
    <property type="match status" value="2"/>
</dbReference>
<evidence type="ECO:0000313" key="4">
    <source>
        <dbReference type="EMBL" id="GGZ48558.1"/>
    </source>
</evidence>
<sequence>MTPHPDTLTAPDDDGRSTLRTERRLAHPPSRVWEALTRPAPLARWFPVEVSVDPRPGGRIDFTSPGESAPGSTGTVTDAREPDLLAFTWGEDGLRFEIAPDGEGSLLTLSHTFGDRYGAASFAAGWHLRLGALARLLDGAEPPAGNDPGDELHEEYLAAFGLDRGTVDTTADGWRIRLERQLVRPEDEVWAELAAGSTPLLGGPAPRGFTTGQSPPGRITGLRPPRLLSYITTPAGEVRWRLAEGTGHGPRLILTQTGPATAPPEPVLAAWEARVAALAARLRRR</sequence>
<protein>
    <recommendedName>
        <fullName evidence="3">Activator of Hsp90 ATPase homologue 1/2-like C-terminal domain-containing protein</fullName>
    </recommendedName>
</protein>
<gene>
    <name evidence="4" type="ORF">GCM10010387_48610</name>
</gene>
<dbReference type="InterPro" id="IPR023393">
    <property type="entry name" value="START-like_dom_sf"/>
</dbReference>
<evidence type="ECO:0000256" key="2">
    <source>
        <dbReference type="SAM" id="MobiDB-lite"/>
    </source>
</evidence>
<name>A0A918QHR3_9ACTN</name>
<feature type="region of interest" description="Disordered" evidence="2">
    <location>
        <begin position="201"/>
        <end position="223"/>
    </location>
</feature>
<dbReference type="InterPro" id="IPR013538">
    <property type="entry name" value="ASHA1/2-like_C"/>
</dbReference>